<sequence length="55" mass="5825">MLALSLCAYAFEQLVQWKYGAAGMLAVGLVSWGHKARNTTCTVIGLTALAVLLAQ</sequence>
<dbReference type="AlphaFoldDB" id="A0A1H8P420"/>
<name>A0A1H8P420_9ACTN</name>
<reference evidence="1 2" key="1">
    <citation type="submission" date="2016-10" db="EMBL/GenBank/DDBJ databases">
        <authorList>
            <person name="de Groot N.N."/>
        </authorList>
    </citation>
    <scope>NUCLEOTIDE SEQUENCE [LARGE SCALE GENOMIC DNA]</scope>
    <source>
        <strain evidence="1 2">CGMCC 4.2026</strain>
    </source>
</reference>
<protein>
    <submittedName>
        <fullName evidence="1">Uncharacterized protein</fullName>
    </submittedName>
</protein>
<organism evidence="1 2">
    <name type="scientific">Actinacidiphila rubida</name>
    <dbReference type="NCBI Taxonomy" id="310780"/>
    <lineage>
        <taxon>Bacteria</taxon>
        <taxon>Bacillati</taxon>
        <taxon>Actinomycetota</taxon>
        <taxon>Actinomycetes</taxon>
        <taxon>Kitasatosporales</taxon>
        <taxon>Streptomycetaceae</taxon>
        <taxon>Actinacidiphila</taxon>
    </lineage>
</organism>
<dbReference type="STRING" id="310780.SAMN05216267_102494"/>
<dbReference type="Proteomes" id="UP000181951">
    <property type="component" value="Unassembled WGS sequence"/>
</dbReference>
<dbReference type="RefSeq" id="WP_176735661.1">
    <property type="nucleotide sequence ID" value="NZ_FODD01000024.1"/>
</dbReference>
<gene>
    <name evidence="1" type="ORF">SAMN05216267_102494</name>
</gene>
<accession>A0A1H8P420</accession>
<evidence type="ECO:0000313" key="2">
    <source>
        <dbReference type="Proteomes" id="UP000181951"/>
    </source>
</evidence>
<keyword evidence="2" id="KW-1185">Reference proteome</keyword>
<evidence type="ECO:0000313" key="1">
    <source>
        <dbReference type="EMBL" id="SEO36544.1"/>
    </source>
</evidence>
<dbReference type="EMBL" id="FODD01000024">
    <property type="protein sequence ID" value="SEO36544.1"/>
    <property type="molecule type" value="Genomic_DNA"/>
</dbReference>
<proteinExistence type="predicted"/>